<feature type="transmembrane region" description="Helical" evidence="1">
    <location>
        <begin position="21"/>
        <end position="44"/>
    </location>
</feature>
<evidence type="ECO:0000313" key="3">
    <source>
        <dbReference type="Proteomes" id="UP000093267"/>
    </source>
</evidence>
<keyword evidence="1" id="KW-1133">Transmembrane helix</keyword>
<dbReference type="RefSeq" id="WP_054712113.1">
    <property type="nucleotide sequence ID" value="NZ_CP014912.1"/>
</dbReference>
<sequence length="156" mass="17853">MGKRYRHYNQFMNQIGQPTRDLMIFNLSTAGAFVLTWFAGFWALKQTQAYMQGDAAGWFLIFGGFIFFIPVLTMPLISWGLGVTTLVMTIHQNSQLHHPITLILQWLAFGFVFVSGFLLLTTGIWVLWLNVIVYCVCAVGIVFETWRDQHKTKPGN</sequence>
<reference evidence="2 3" key="1">
    <citation type="submission" date="2016-03" db="EMBL/GenBank/DDBJ databases">
        <title>Pediococcus and Lactobacillus from brewery environment - whole genome sequencing and assembly.</title>
        <authorList>
            <person name="Behr J."/>
            <person name="Geissler A.J."/>
            <person name="Vogel R.F."/>
        </authorList>
    </citation>
    <scope>NUCLEOTIDE SEQUENCE [LARGE SCALE GENOMIC DNA]</scope>
    <source>
        <strain evidence="2 3">TMW 1.1995</strain>
    </source>
</reference>
<gene>
    <name evidence="2" type="ORF">AYR63_04580</name>
</gene>
<dbReference type="Proteomes" id="UP000093267">
    <property type="component" value="Chromosome"/>
</dbReference>
<dbReference type="KEGG" id="lpd:AYR62_13600"/>
<feature type="transmembrane region" description="Helical" evidence="1">
    <location>
        <begin position="100"/>
        <end position="119"/>
    </location>
</feature>
<evidence type="ECO:0000313" key="2">
    <source>
        <dbReference type="EMBL" id="ANZ66480.1"/>
    </source>
</evidence>
<protein>
    <submittedName>
        <fullName evidence="2">Uncharacterized protein</fullName>
    </submittedName>
</protein>
<accession>A0A1B2IWR5</accession>
<feature type="transmembrane region" description="Helical" evidence="1">
    <location>
        <begin position="56"/>
        <end position="88"/>
    </location>
</feature>
<dbReference type="AlphaFoldDB" id="A0A1B2IWR5"/>
<name>A0A1B2IWR5_9LACO</name>
<proteinExistence type="predicted"/>
<feature type="transmembrane region" description="Helical" evidence="1">
    <location>
        <begin position="125"/>
        <end position="143"/>
    </location>
</feature>
<keyword evidence="3" id="KW-1185">Reference proteome</keyword>
<dbReference type="STRING" id="240427.AYR62_13600"/>
<dbReference type="EMBL" id="CP014924">
    <property type="protein sequence ID" value="ANZ66480.1"/>
    <property type="molecule type" value="Genomic_DNA"/>
</dbReference>
<organism evidence="2 3">
    <name type="scientific">Secundilactobacillus paracollinoides</name>
    <dbReference type="NCBI Taxonomy" id="240427"/>
    <lineage>
        <taxon>Bacteria</taxon>
        <taxon>Bacillati</taxon>
        <taxon>Bacillota</taxon>
        <taxon>Bacilli</taxon>
        <taxon>Lactobacillales</taxon>
        <taxon>Lactobacillaceae</taxon>
        <taxon>Secundilactobacillus</taxon>
    </lineage>
</organism>
<keyword evidence="1" id="KW-0812">Transmembrane</keyword>
<keyword evidence="1" id="KW-0472">Membrane</keyword>
<evidence type="ECO:0000256" key="1">
    <source>
        <dbReference type="SAM" id="Phobius"/>
    </source>
</evidence>
<dbReference type="OrthoDB" id="9997186at2"/>